<reference evidence="11" key="1">
    <citation type="submission" date="2023-06" db="EMBL/GenBank/DDBJ databases">
        <title>Comparative genomics of Bacillaceae isolates and their secondary metabolite potential.</title>
        <authorList>
            <person name="Song L."/>
            <person name="Nielsen L.J."/>
            <person name="Mohite O."/>
            <person name="Xu X."/>
            <person name="Weber T."/>
            <person name="Kovacs A.T."/>
        </authorList>
    </citation>
    <scope>NUCLEOTIDE SEQUENCE</scope>
    <source>
        <strain evidence="11">G1S1</strain>
    </source>
</reference>
<keyword evidence="6 11" id="KW-0418">Kinase</keyword>
<evidence type="ECO:0000313" key="11">
    <source>
        <dbReference type="EMBL" id="MDM5286597.1"/>
    </source>
</evidence>
<evidence type="ECO:0000256" key="2">
    <source>
        <dbReference type="ARBA" id="ARBA00012438"/>
    </source>
</evidence>
<organism evidence="11 12">
    <name type="scientific">Peribacillus frigoritolerans</name>
    <dbReference type="NCBI Taxonomy" id="450367"/>
    <lineage>
        <taxon>Bacteria</taxon>
        <taxon>Bacillati</taxon>
        <taxon>Bacillota</taxon>
        <taxon>Bacilli</taxon>
        <taxon>Bacillales</taxon>
        <taxon>Bacillaceae</taxon>
        <taxon>Peribacillus</taxon>
    </lineage>
</organism>
<dbReference type="InterPro" id="IPR005467">
    <property type="entry name" value="His_kinase_dom"/>
</dbReference>
<keyword evidence="9" id="KW-1133">Transmembrane helix</keyword>
<evidence type="ECO:0000256" key="3">
    <source>
        <dbReference type="ARBA" id="ARBA00022553"/>
    </source>
</evidence>
<dbReference type="GO" id="GO:0000160">
    <property type="term" value="P:phosphorelay signal transduction system"/>
    <property type="evidence" value="ECO:0007669"/>
    <property type="project" value="UniProtKB-KW"/>
</dbReference>
<comment type="caution">
    <text evidence="11">The sequence shown here is derived from an EMBL/GenBank/DDBJ whole genome shotgun (WGS) entry which is preliminary data.</text>
</comment>
<sequence>MVLTFFILYTVAATVYINNREKDWSKWLSLLLFSFGSGAFGKSLVESFFPYLVEYNLVTLDYEILFQVSYSLGSFFNQNVSPYCFMMFSATYSGLFSKGTLRLLGSLLLIPLFIMILNTTFYPQVSHNWILVAVWAIPCYLVGTSFMIYSTKIEKNTEKKKDRKLFNYLLLPPFLTNVLTNYIGHAVGLIAMWRLNSIPVVIAGITCIVMMTKMGVLGVRLKIEKQAFDSKMQVFNTGSGLLNHAVKNQIYKINSSLFLLKPYRDQLNASGKEAIDIISRSSDHLTNMVDRIQSKTQAIYIVRSKQNLNKILDNSIEDIQMDCDRVRINKKYNAGNIDVICDSAHTKEVFINILNNALEALKEGGEIEVLTDFSKSDNVIVVFTDNGMGISPNDLRRVADPFFTTKGNSGTNFGLGLAYCYHVMTKSGGNLEIESELNKGTSVKLTFPIKEV</sequence>
<dbReference type="SUPFAM" id="SSF55874">
    <property type="entry name" value="ATPase domain of HSP90 chaperone/DNA topoisomerase II/histidine kinase"/>
    <property type="match status" value="1"/>
</dbReference>
<dbReference type="Gene3D" id="3.30.565.10">
    <property type="entry name" value="Histidine kinase-like ATPase, C-terminal domain"/>
    <property type="match status" value="1"/>
</dbReference>
<protein>
    <recommendedName>
        <fullName evidence="2">histidine kinase</fullName>
        <ecNumber evidence="2">2.7.13.3</ecNumber>
    </recommendedName>
</protein>
<evidence type="ECO:0000256" key="5">
    <source>
        <dbReference type="ARBA" id="ARBA00022741"/>
    </source>
</evidence>
<dbReference type="PANTHER" id="PTHR43065:SF10">
    <property type="entry name" value="PEROXIDE STRESS-ACTIVATED HISTIDINE KINASE MAK3"/>
    <property type="match status" value="1"/>
</dbReference>
<dbReference type="InterPro" id="IPR003594">
    <property type="entry name" value="HATPase_dom"/>
</dbReference>
<dbReference type="GO" id="GO:0005524">
    <property type="term" value="F:ATP binding"/>
    <property type="evidence" value="ECO:0007669"/>
    <property type="project" value="UniProtKB-KW"/>
</dbReference>
<keyword evidence="7" id="KW-0067">ATP-binding</keyword>
<dbReference type="InterPro" id="IPR036890">
    <property type="entry name" value="HATPase_C_sf"/>
</dbReference>
<gene>
    <name evidence="11" type="ORF">QUF85_25280</name>
</gene>
<evidence type="ECO:0000256" key="4">
    <source>
        <dbReference type="ARBA" id="ARBA00022679"/>
    </source>
</evidence>
<evidence type="ECO:0000259" key="10">
    <source>
        <dbReference type="PROSITE" id="PS50109"/>
    </source>
</evidence>
<feature type="transmembrane region" description="Helical" evidence="9">
    <location>
        <begin position="103"/>
        <end position="123"/>
    </location>
</feature>
<dbReference type="Pfam" id="PF02518">
    <property type="entry name" value="HATPase_c"/>
    <property type="match status" value="1"/>
</dbReference>
<dbReference type="RefSeq" id="WP_289351134.1">
    <property type="nucleotide sequence ID" value="NZ_JAUCFI010000003.1"/>
</dbReference>
<dbReference type="Proteomes" id="UP001238973">
    <property type="component" value="Unassembled WGS sequence"/>
</dbReference>
<dbReference type="PRINTS" id="PR00344">
    <property type="entry name" value="BCTRLSENSOR"/>
</dbReference>
<evidence type="ECO:0000256" key="1">
    <source>
        <dbReference type="ARBA" id="ARBA00000085"/>
    </source>
</evidence>
<feature type="transmembrane region" description="Helical" evidence="9">
    <location>
        <begin position="198"/>
        <end position="221"/>
    </location>
</feature>
<feature type="transmembrane region" description="Helical" evidence="9">
    <location>
        <begin position="169"/>
        <end position="192"/>
    </location>
</feature>
<feature type="transmembrane region" description="Helical" evidence="9">
    <location>
        <begin position="129"/>
        <end position="149"/>
    </location>
</feature>
<comment type="catalytic activity">
    <reaction evidence="1">
        <text>ATP + protein L-histidine = ADP + protein N-phospho-L-histidine.</text>
        <dbReference type="EC" id="2.7.13.3"/>
    </reaction>
</comment>
<keyword evidence="3" id="KW-0597">Phosphoprotein</keyword>
<keyword evidence="9" id="KW-0812">Transmembrane</keyword>
<keyword evidence="4" id="KW-0808">Transferase</keyword>
<name>A0AAJ1QRW0_9BACI</name>
<evidence type="ECO:0000313" key="12">
    <source>
        <dbReference type="Proteomes" id="UP001238973"/>
    </source>
</evidence>
<evidence type="ECO:0000256" key="7">
    <source>
        <dbReference type="ARBA" id="ARBA00022840"/>
    </source>
</evidence>
<keyword evidence="9" id="KW-0472">Membrane</keyword>
<dbReference type="AlphaFoldDB" id="A0AAJ1QRW0"/>
<dbReference type="InterPro" id="IPR004358">
    <property type="entry name" value="Sig_transdc_His_kin-like_C"/>
</dbReference>
<accession>A0AAJ1QRW0</accession>
<keyword evidence="8" id="KW-0902">Two-component regulatory system</keyword>
<evidence type="ECO:0000256" key="6">
    <source>
        <dbReference type="ARBA" id="ARBA00022777"/>
    </source>
</evidence>
<dbReference type="EMBL" id="JAUCFI010000003">
    <property type="protein sequence ID" value="MDM5286597.1"/>
    <property type="molecule type" value="Genomic_DNA"/>
</dbReference>
<dbReference type="SMART" id="SM00387">
    <property type="entry name" value="HATPase_c"/>
    <property type="match status" value="1"/>
</dbReference>
<dbReference type="GO" id="GO:0004673">
    <property type="term" value="F:protein histidine kinase activity"/>
    <property type="evidence" value="ECO:0007669"/>
    <property type="project" value="UniProtKB-EC"/>
</dbReference>
<evidence type="ECO:0000256" key="9">
    <source>
        <dbReference type="SAM" id="Phobius"/>
    </source>
</evidence>
<dbReference type="EC" id="2.7.13.3" evidence="2"/>
<evidence type="ECO:0000256" key="8">
    <source>
        <dbReference type="ARBA" id="ARBA00023012"/>
    </source>
</evidence>
<feature type="domain" description="Histidine kinase" evidence="10">
    <location>
        <begin position="241"/>
        <end position="451"/>
    </location>
</feature>
<dbReference type="PANTHER" id="PTHR43065">
    <property type="entry name" value="SENSOR HISTIDINE KINASE"/>
    <property type="match status" value="1"/>
</dbReference>
<proteinExistence type="predicted"/>
<dbReference type="PROSITE" id="PS50109">
    <property type="entry name" value="HIS_KIN"/>
    <property type="match status" value="1"/>
</dbReference>
<keyword evidence="5" id="KW-0547">Nucleotide-binding</keyword>